<dbReference type="EMBL" id="QMQA01000317">
    <property type="protein sequence ID" value="RLE10546.1"/>
    <property type="molecule type" value="Genomic_DNA"/>
</dbReference>
<evidence type="ECO:0000313" key="3">
    <source>
        <dbReference type="EMBL" id="RLE10546.1"/>
    </source>
</evidence>
<dbReference type="Gene3D" id="3.40.50.720">
    <property type="entry name" value="NAD(P)-binding Rossmann-like Domain"/>
    <property type="match status" value="1"/>
</dbReference>
<evidence type="ECO:0000259" key="1">
    <source>
        <dbReference type="Pfam" id="PF01408"/>
    </source>
</evidence>
<comment type="caution">
    <text evidence="3">The sequence shown here is derived from an EMBL/GenBank/DDBJ whole genome shotgun (WGS) entry which is preliminary data.</text>
</comment>
<dbReference type="SUPFAM" id="SSF55347">
    <property type="entry name" value="Glyceraldehyde-3-phosphate dehydrogenase-like, C-terminal domain"/>
    <property type="match status" value="1"/>
</dbReference>
<dbReference type="InterPro" id="IPR051317">
    <property type="entry name" value="Gfo/Idh/MocA_oxidoreduct"/>
</dbReference>
<sequence length="390" mass="43268">MLIKRKIKYGMVGGGPGAFIGAVHRMAARLDGLAELVAGAFSSSPERSKQMGEELLLDPSRVYGSYEEMVEKESKLPEGERIDFVSIVTPNHMHFPIAKAFIEAGFNVVCDKPMTNTVEEAEELCKLVKKHGIVFALTHNYTGYPMVKQARALVRKGVLGEVRKIVVEYPQGWLATLLESTGMKQAVWRTDPSKAGVSSCIGDIGSHAENLARYITGLEMEEICADLTTFVPGRKLEDDGNILVHYKGGARGILYASQVSVGEENNLRIRVYGTEASLEWHQENPNYLQVRYNDKPEQVYKRGNGYLEPEAQAFVRIPPGHPEAFIEAFANIYRSAIRTIAARLAGEKPTEIDLDFPTVQDGAIGVYFIHKAVESGKKRCWVNVEYTPPC</sequence>
<dbReference type="InterPro" id="IPR055170">
    <property type="entry name" value="GFO_IDH_MocA-like_dom"/>
</dbReference>
<proteinExistence type="predicted"/>
<protein>
    <submittedName>
        <fullName evidence="3">Gfo/Idh/MocA family oxidoreductase</fullName>
    </submittedName>
</protein>
<feature type="domain" description="GFO/IDH/MocA-like oxidoreductase" evidence="2">
    <location>
        <begin position="147"/>
        <end position="279"/>
    </location>
</feature>
<name>A0A662D799_UNCAE</name>
<dbReference type="SUPFAM" id="SSF51735">
    <property type="entry name" value="NAD(P)-binding Rossmann-fold domains"/>
    <property type="match status" value="1"/>
</dbReference>
<evidence type="ECO:0000313" key="4">
    <source>
        <dbReference type="Proteomes" id="UP000280417"/>
    </source>
</evidence>
<reference evidence="3 4" key="1">
    <citation type="submission" date="2018-06" db="EMBL/GenBank/DDBJ databases">
        <title>Extensive metabolic versatility and redundancy in microbially diverse, dynamic hydrothermal sediments.</title>
        <authorList>
            <person name="Dombrowski N."/>
            <person name="Teske A."/>
            <person name="Baker B.J."/>
        </authorList>
    </citation>
    <scope>NUCLEOTIDE SEQUENCE [LARGE SCALE GENOMIC DNA]</scope>
    <source>
        <strain evidence="3">B3_G15</strain>
    </source>
</reference>
<organism evidence="3 4">
    <name type="scientific">Aerophobetes bacterium</name>
    <dbReference type="NCBI Taxonomy" id="2030807"/>
    <lineage>
        <taxon>Bacteria</taxon>
        <taxon>Candidatus Aerophobota</taxon>
    </lineage>
</organism>
<dbReference type="PANTHER" id="PTHR43708">
    <property type="entry name" value="CONSERVED EXPRESSED OXIDOREDUCTASE (EUROFUNG)"/>
    <property type="match status" value="1"/>
</dbReference>
<dbReference type="Gene3D" id="3.30.360.10">
    <property type="entry name" value="Dihydrodipicolinate Reductase, domain 2"/>
    <property type="match status" value="1"/>
</dbReference>
<dbReference type="AlphaFoldDB" id="A0A662D799"/>
<accession>A0A662D799</accession>
<feature type="domain" description="Gfo/Idh/MocA-like oxidoreductase N-terminal" evidence="1">
    <location>
        <begin position="7"/>
        <end position="137"/>
    </location>
</feature>
<dbReference type="GO" id="GO:0000166">
    <property type="term" value="F:nucleotide binding"/>
    <property type="evidence" value="ECO:0007669"/>
    <property type="project" value="InterPro"/>
</dbReference>
<dbReference type="PANTHER" id="PTHR43708:SF3">
    <property type="entry name" value="OXIDOREDUCTASE"/>
    <property type="match status" value="1"/>
</dbReference>
<dbReference type="Pfam" id="PF22725">
    <property type="entry name" value="GFO_IDH_MocA_C3"/>
    <property type="match status" value="1"/>
</dbReference>
<dbReference type="Pfam" id="PF01408">
    <property type="entry name" value="GFO_IDH_MocA"/>
    <property type="match status" value="1"/>
</dbReference>
<evidence type="ECO:0000259" key="2">
    <source>
        <dbReference type="Pfam" id="PF22725"/>
    </source>
</evidence>
<dbReference type="Proteomes" id="UP000280417">
    <property type="component" value="Unassembled WGS sequence"/>
</dbReference>
<dbReference type="InterPro" id="IPR000683">
    <property type="entry name" value="Gfo/Idh/MocA-like_OxRdtase_N"/>
</dbReference>
<dbReference type="InterPro" id="IPR036291">
    <property type="entry name" value="NAD(P)-bd_dom_sf"/>
</dbReference>
<gene>
    <name evidence="3" type="ORF">DRJ04_09145</name>
</gene>